<dbReference type="AlphaFoldDB" id="A0ABD0M2J0"/>
<organism evidence="1 2">
    <name type="scientific">Batillaria attramentaria</name>
    <dbReference type="NCBI Taxonomy" id="370345"/>
    <lineage>
        <taxon>Eukaryota</taxon>
        <taxon>Metazoa</taxon>
        <taxon>Spiralia</taxon>
        <taxon>Lophotrochozoa</taxon>
        <taxon>Mollusca</taxon>
        <taxon>Gastropoda</taxon>
        <taxon>Caenogastropoda</taxon>
        <taxon>Sorbeoconcha</taxon>
        <taxon>Cerithioidea</taxon>
        <taxon>Batillariidae</taxon>
        <taxon>Batillaria</taxon>
    </lineage>
</organism>
<protein>
    <submittedName>
        <fullName evidence="1">Uncharacterized protein</fullName>
    </submittedName>
</protein>
<evidence type="ECO:0000313" key="1">
    <source>
        <dbReference type="EMBL" id="KAK7505785.1"/>
    </source>
</evidence>
<accession>A0ABD0M2J0</accession>
<proteinExistence type="predicted"/>
<dbReference type="EMBL" id="JACVVK020000009">
    <property type="protein sequence ID" value="KAK7505785.1"/>
    <property type="molecule type" value="Genomic_DNA"/>
</dbReference>
<sequence>MILCKFWLESVGEENGEETFSLFLRLTLEPGAEHTGRFIGASFGDLLVQLARACLGKNLARLFRSGPPLRPPTNGCGDVVGEPHDC</sequence>
<gene>
    <name evidence="1" type="ORF">BaRGS_00003056</name>
</gene>
<dbReference type="Proteomes" id="UP001519460">
    <property type="component" value="Unassembled WGS sequence"/>
</dbReference>
<evidence type="ECO:0000313" key="2">
    <source>
        <dbReference type="Proteomes" id="UP001519460"/>
    </source>
</evidence>
<comment type="caution">
    <text evidence="1">The sequence shown here is derived from an EMBL/GenBank/DDBJ whole genome shotgun (WGS) entry which is preliminary data.</text>
</comment>
<keyword evidence="2" id="KW-1185">Reference proteome</keyword>
<reference evidence="1 2" key="1">
    <citation type="journal article" date="2023" name="Sci. Data">
        <title>Genome assembly of the Korean intertidal mud-creeper Batillaria attramentaria.</title>
        <authorList>
            <person name="Patra A.K."/>
            <person name="Ho P.T."/>
            <person name="Jun S."/>
            <person name="Lee S.J."/>
            <person name="Kim Y."/>
            <person name="Won Y.J."/>
        </authorList>
    </citation>
    <scope>NUCLEOTIDE SEQUENCE [LARGE SCALE GENOMIC DNA]</scope>
    <source>
        <strain evidence="1">Wonlab-2016</strain>
    </source>
</reference>
<name>A0ABD0M2J0_9CAEN</name>